<dbReference type="Proteomes" id="UP001278766">
    <property type="component" value="Unassembled WGS sequence"/>
</dbReference>
<organism evidence="1 2">
    <name type="scientific">Chaetomium fimeti</name>
    <dbReference type="NCBI Taxonomy" id="1854472"/>
    <lineage>
        <taxon>Eukaryota</taxon>
        <taxon>Fungi</taxon>
        <taxon>Dikarya</taxon>
        <taxon>Ascomycota</taxon>
        <taxon>Pezizomycotina</taxon>
        <taxon>Sordariomycetes</taxon>
        <taxon>Sordariomycetidae</taxon>
        <taxon>Sordariales</taxon>
        <taxon>Chaetomiaceae</taxon>
        <taxon>Chaetomium</taxon>
    </lineage>
</organism>
<dbReference type="AlphaFoldDB" id="A0AAE0HC60"/>
<protein>
    <submittedName>
        <fullName evidence="1">Uncharacterized protein</fullName>
    </submittedName>
</protein>
<evidence type="ECO:0000313" key="2">
    <source>
        <dbReference type="Proteomes" id="UP001278766"/>
    </source>
</evidence>
<comment type="caution">
    <text evidence="1">The sequence shown here is derived from an EMBL/GenBank/DDBJ whole genome shotgun (WGS) entry which is preliminary data.</text>
</comment>
<keyword evidence="2" id="KW-1185">Reference proteome</keyword>
<evidence type="ECO:0000313" key="1">
    <source>
        <dbReference type="EMBL" id="KAK3293874.1"/>
    </source>
</evidence>
<dbReference type="EMBL" id="JAUEPN010000005">
    <property type="protein sequence ID" value="KAK3293874.1"/>
    <property type="molecule type" value="Genomic_DNA"/>
</dbReference>
<accession>A0AAE0HC60</accession>
<dbReference type="RefSeq" id="XP_062657388.1">
    <property type="nucleotide sequence ID" value="XM_062802366.1"/>
</dbReference>
<proteinExistence type="predicted"/>
<gene>
    <name evidence="1" type="ORF">B0H64DRAFT_374736</name>
</gene>
<reference evidence="1" key="1">
    <citation type="journal article" date="2023" name="Mol. Phylogenet. Evol.">
        <title>Genome-scale phylogeny and comparative genomics of the fungal order Sordariales.</title>
        <authorList>
            <person name="Hensen N."/>
            <person name="Bonometti L."/>
            <person name="Westerberg I."/>
            <person name="Brannstrom I.O."/>
            <person name="Guillou S."/>
            <person name="Cros-Aarteil S."/>
            <person name="Calhoun S."/>
            <person name="Haridas S."/>
            <person name="Kuo A."/>
            <person name="Mondo S."/>
            <person name="Pangilinan J."/>
            <person name="Riley R."/>
            <person name="LaButti K."/>
            <person name="Andreopoulos B."/>
            <person name="Lipzen A."/>
            <person name="Chen C."/>
            <person name="Yan M."/>
            <person name="Daum C."/>
            <person name="Ng V."/>
            <person name="Clum A."/>
            <person name="Steindorff A."/>
            <person name="Ohm R.A."/>
            <person name="Martin F."/>
            <person name="Silar P."/>
            <person name="Natvig D.O."/>
            <person name="Lalanne C."/>
            <person name="Gautier V."/>
            <person name="Ament-Velasquez S.L."/>
            <person name="Kruys A."/>
            <person name="Hutchinson M.I."/>
            <person name="Powell A.J."/>
            <person name="Barry K."/>
            <person name="Miller A.N."/>
            <person name="Grigoriev I.V."/>
            <person name="Debuchy R."/>
            <person name="Gladieux P."/>
            <person name="Hiltunen Thoren M."/>
            <person name="Johannesson H."/>
        </authorList>
    </citation>
    <scope>NUCLEOTIDE SEQUENCE</scope>
    <source>
        <strain evidence="1">CBS 168.71</strain>
    </source>
</reference>
<reference evidence="1" key="2">
    <citation type="submission" date="2023-06" db="EMBL/GenBank/DDBJ databases">
        <authorList>
            <consortium name="Lawrence Berkeley National Laboratory"/>
            <person name="Haridas S."/>
            <person name="Hensen N."/>
            <person name="Bonometti L."/>
            <person name="Westerberg I."/>
            <person name="Brannstrom I.O."/>
            <person name="Guillou S."/>
            <person name="Cros-Aarteil S."/>
            <person name="Calhoun S."/>
            <person name="Kuo A."/>
            <person name="Mondo S."/>
            <person name="Pangilinan J."/>
            <person name="Riley R."/>
            <person name="Labutti K."/>
            <person name="Andreopoulos B."/>
            <person name="Lipzen A."/>
            <person name="Chen C."/>
            <person name="Yanf M."/>
            <person name="Daum C."/>
            <person name="Ng V."/>
            <person name="Clum A."/>
            <person name="Steindorff A."/>
            <person name="Ohm R."/>
            <person name="Martin F."/>
            <person name="Silar P."/>
            <person name="Natvig D."/>
            <person name="Lalanne C."/>
            <person name="Gautier V."/>
            <person name="Ament-Velasquez S.L."/>
            <person name="Kruys A."/>
            <person name="Hutchinson M.I."/>
            <person name="Powell A.J."/>
            <person name="Barry K."/>
            <person name="Miller A.N."/>
            <person name="Grigoriev I.V."/>
            <person name="Debuchy R."/>
            <person name="Gladieux P."/>
            <person name="Thoren M.H."/>
            <person name="Johannesson H."/>
        </authorList>
    </citation>
    <scope>NUCLEOTIDE SEQUENCE</scope>
    <source>
        <strain evidence="1">CBS 168.71</strain>
    </source>
</reference>
<name>A0AAE0HC60_9PEZI</name>
<sequence>MPVRIPATTRTEVFCMGAAGVTGFAPFYLMAPGAEERLSRQTVKWAPRWERNITFFRNPVERGIQRLSPPVERTVKRIEHRLPLEKAAKRTDTSIKKTLDRMGIKHT</sequence>
<dbReference type="GeneID" id="87839314"/>